<name>A0AA37S6D9_9GAMM</name>
<dbReference type="InterPro" id="IPR029058">
    <property type="entry name" value="AB_hydrolase_fold"/>
</dbReference>
<evidence type="ECO:0000256" key="1">
    <source>
        <dbReference type="ARBA" id="ARBA00004496"/>
    </source>
</evidence>
<dbReference type="Pfam" id="PF00561">
    <property type="entry name" value="Abhydrolase_1"/>
    <property type="match status" value="1"/>
</dbReference>
<dbReference type="GO" id="GO:0016746">
    <property type="term" value="F:acyltransferase activity"/>
    <property type="evidence" value="ECO:0007669"/>
    <property type="project" value="UniProtKB-KW"/>
</dbReference>
<keyword evidence="3" id="KW-0808">Transferase</keyword>
<accession>A0AA37S6D9</accession>
<evidence type="ECO:0000313" key="7">
    <source>
        <dbReference type="EMBL" id="GLQ29752.1"/>
    </source>
</evidence>
<dbReference type="PANTHER" id="PTHR36837">
    <property type="entry name" value="POLY(3-HYDROXYALKANOATE) POLYMERASE SUBUNIT PHAC"/>
    <property type="match status" value="1"/>
</dbReference>
<gene>
    <name evidence="7" type="ORF">GCM10007876_02300</name>
</gene>
<comment type="caution">
    <text evidence="7">The sequence shown here is derived from an EMBL/GenBank/DDBJ whole genome shotgun (WGS) entry which is preliminary data.</text>
</comment>
<keyword evidence="4" id="KW-0012">Acyltransferase</keyword>
<evidence type="ECO:0000313" key="8">
    <source>
        <dbReference type="Proteomes" id="UP001161389"/>
    </source>
</evidence>
<evidence type="ECO:0000259" key="6">
    <source>
        <dbReference type="Pfam" id="PF07167"/>
    </source>
</evidence>
<feature type="domain" description="AB hydrolase-1" evidence="5">
    <location>
        <begin position="277"/>
        <end position="519"/>
    </location>
</feature>
<dbReference type="InterPro" id="IPR010941">
    <property type="entry name" value="PhaC_N"/>
</dbReference>
<dbReference type="Gene3D" id="3.40.50.1820">
    <property type="entry name" value="alpha/beta hydrolase"/>
    <property type="match status" value="1"/>
</dbReference>
<dbReference type="InterPro" id="IPR051321">
    <property type="entry name" value="PHA/PHB_synthase"/>
</dbReference>
<organism evidence="7 8">
    <name type="scientific">Litoribrevibacter albus</name>
    <dbReference type="NCBI Taxonomy" id="1473156"/>
    <lineage>
        <taxon>Bacteria</taxon>
        <taxon>Pseudomonadati</taxon>
        <taxon>Pseudomonadota</taxon>
        <taxon>Gammaproteobacteria</taxon>
        <taxon>Oceanospirillales</taxon>
        <taxon>Oceanospirillaceae</taxon>
        <taxon>Litoribrevibacter</taxon>
    </lineage>
</organism>
<keyword evidence="8" id="KW-1185">Reference proteome</keyword>
<dbReference type="SUPFAM" id="SSF53474">
    <property type="entry name" value="alpha/beta-Hydrolases"/>
    <property type="match status" value="1"/>
</dbReference>
<dbReference type="GO" id="GO:0005737">
    <property type="term" value="C:cytoplasm"/>
    <property type="evidence" value="ECO:0007669"/>
    <property type="project" value="UniProtKB-SubCell"/>
</dbReference>
<dbReference type="AlphaFoldDB" id="A0AA37S6D9"/>
<keyword evidence="2" id="KW-0963">Cytoplasm</keyword>
<dbReference type="Pfam" id="PF07167">
    <property type="entry name" value="PhaC_N"/>
    <property type="match status" value="1"/>
</dbReference>
<sequence>MDTMNPFENPYWKMSLKAFEDSQRAFTSFASKMNADHSSMQAVATDAADAYARYVQECIKHPWAMTKQSVGVGKNYFRVMKQSLFQLMGREVDSVVEPEKGDMRFAHPDWSANTWFNFVKQMYLVTGQAWLDSIHNIPGLDDHARTRAEFFVRQLVNAMSPSNYLLTNPELVQLTVKSRGKNLLSGLERFVQDLEKSADALKISMTDDQAFELGTNIATTPGKVVYRSELFELIQYTPTTEKVAERPLVIIPPFVNKYYILDLSAKNSFVRWAVEQGNTVFMVSWVNPTEEHRNLGFDRYVTEGVLKALEAVEEQTGVREVNAVGYCIGGTLLMTSLAYMAARRMKSRVKSATLFTTLTDFSDPGDIGVFVDEHTVKAIEDQNNHKGYFDGRVMAVSFSLLRENSLYWNYFVQNYLKGESPVPFDLLYWNSDSTNITAACHNDMLRRFYLENQLVKPGAYSVNGTKIDLSKITTPLYFISTHQDHIARWRITYEGAKICRNNSTFVLGESGHIAGIVNPPAKKKYSYWTNETLCDSADEWLDLSEQHSGSWWTHWDEWLAPNKGKQVEARSPEEGKFELLCDAPGTYVKRTLGVNN</sequence>
<evidence type="ECO:0000256" key="3">
    <source>
        <dbReference type="ARBA" id="ARBA00022679"/>
    </source>
</evidence>
<dbReference type="InterPro" id="IPR000073">
    <property type="entry name" value="AB_hydrolase_1"/>
</dbReference>
<dbReference type="Proteomes" id="UP001161389">
    <property type="component" value="Unassembled WGS sequence"/>
</dbReference>
<dbReference type="EMBL" id="BSNM01000002">
    <property type="protein sequence ID" value="GLQ29752.1"/>
    <property type="molecule type" value="Genomic_DNA"/>
</dbReference>
<dbReference type="PANTHER" id="PTHR36837:SF5">
    <property type="entry name" value="POLY-3-HYDROXYBUTYRATE SYNTHASE"/>
    <property type="match status" value="1"/>
</dbReference>
<proteinExistence type="predicted"/>
<dbReference type="NCBIfam" id="TIGR01838">
    <property type="entry name" value="PHA_synth_I"/>
    <property type="match status" value="1"/>
</dbReference>
<protein>
    <submittedName>
        <fullName evidence="7">Class I poly(R)-hydroxyalkanoic acid synthase</fullName>
    </submittedName>
</protein>
<evidence type="ECO:0000256" key="4">
    <source>
        <dbReference type="ARBA" id="ARBA00023315"/>
    </source>
</evidence>
<dbReference type="InterPro" id="IPR010963">
    <property type="entry name" value="PHA_synth_I"/>
</dbReference>
<comment type="subcellular location">
    <subcellularLocation>
        <location evidence="1">Cytoplasm</location>
    </subcellularLocation>
</comment>
<evidence type="ECO:0000256" key="2">
    <source>
        <dbReference type="ARBA" id="ARBA00022490"/>
    </source>
</evidence>
<evidence type="ECO:0000259" key="5">
    <source>
        <dbReference type="Pfam" id="PF00561"/>
    </source>
</evidence>
<reference evidence="7" key="1">
    <citation type="journal article" date="2014" name="Int. J. Syst. Evol. Microbiol.">
        <title>Complete genome sequence of Corynebacterium casei LMG S-19264T (=DSM 44701T), isolated from a smear-ripened cheese.</title>
        <authorList>
            <consortium name="US DOE Joint Genome Institute (JGI-PGF)"/>
            <person name="Walter F."/>
            <person name="Albersmeier A."/>
            <person name="Kalinowski J."/>
            <person name="Ruckert C."/>
        </authorList>
    </citation>
    <scope>NUCLEOTIDE SEQUENCE</scope>
    <source>
        <strain evidence="7">NBRC 110071</strain>
    </source>
</reference>
<dbReference type="RefSeq" id="WP_284377771.1">
    <property type="nucleotide sequence ID" value="NZ_BSNM01000002.1"/>
</dbReference>
<reference evidence="7" key="2">
    <citation type="submission" date="2023-01" db="EMBL/GenBank/DDBJ databases">
        <title>Draft genome sequence of Litoribrevibacter albus strain NBRC 110071.</title>
        <authorList>
            <person name="Sun Q."/>
            <person name="Mori K."/>
        </authorList>
    </citation>
    <scope>NUCLEOTIDE SEQUENCE</scope>
    <source>
        <strain evidence="7">NBRC 110071</strain>
    </source>
</reference>
<feature type="domain" description="Poly-beta-hydroxybutyrate polymerase N-terminal" evidence="6">
    <location>
        <begin position="102"/>
        <end position="273"/>
    </location>
</feature>
<dbReference type="GO" id="GO:0042619">
    <property type="term" value="P:poly-hydroxybutyrate biosynthetic process"/>
    <property type="evidence" value="ECO:0007669"/>
    <property type="project" value="InterPro"/>
</dbReference>